<feature type="compositionally biased region" description="Low complexity" evidence="1">
    <location>
        <begin position="126"/>
        <end position="135"/>
    </location>
</feature>
<dbReference type="RefSeq" id="WP_163207109.1">
    <property type="nucleotide sequence ID" value="NZ_JAAGWG010000027.1"/>
</dbReference>
<dbReference type="EMBL" id="JAAGWG010000027">
    <property type="protein sequence ID" value="NEK87285.1"/>
    <property type="molecule type" value="Genomic_DNA"/>
</dbReference>
<keyword evidence="2" id="KW-0812">Transmembrane</keyword>
<gene>
    <name evidence="4" type="ORF">GCU60_16200</name>
</gene>
<evidence type="ECO:0000256" key="1">
    <source>
        <dbReference type="SAM" id="MobiDB-lite"/>
    </source>
</evidence>
<evidence type="ECO:0000313" key="4">
    <source>
        <dbReference type="EMBL" id="NEK87285.1"/>
    </source>
</evidence>
<feature type="signal peptide" evidence="3">
    <location>
        <begin position="1"/>
        <end position="37"/>
    </location>
</feature>
<keyword evidence="2" id="KW-1133">Transmembrane helix</keyword>
<feature type="chain" id="PRO_5038533488" description="Reprolysin-like metallo-peptidase family M12B" evidence="3">
    <location>
        <begin position="38"/>
        <end position="566"/>
    </location>
</feature>
<dbReference type="GO" id="GO:0008237">
    <property type="term" value="F:metallopeptidase activity"/>
    <property type="evidence" value="ECO:0007669"/>
    <property type="project" value="InterPro"/>
</dbReference>
<name>A0A6L9W5D1_9ACTN</name>
<dbReference type="AlphaFoldDB" id="A0A6L9W5D1"/>
<comment type="caution">
    <text evidence="4">The sequence shown here is derived from an EMBL/GenBank/DDBJ whole genome shotgun (WGS) entry which is preliminary data.</text>
</comment>
<reference evidence="4 5" key="1">
    <citation type="submission" date="2019-12" db="EMBL/GenBank/DDBJ databases">
        <title>the WGS of Blastococcus saxobsidens 67B17.</title>
        <authorList>
            <person name="Jiang Z."/>
        </authorList>
    </citation>
    <scope>NUCLEOTIDE SEQUENCE [LARGE SCALE GENOMIC DNA]</scope>
    <source>
        <strain evidence="4 5">67B17</strain>
    </source>
</reference>
<dbReference type="SUPFAM" id="SSF55486">
    <property type="entry name" value="Metalloproteases ('zincins'), catalytic domain"/>
    <property type="match status" value="1"/>
</dbReference>
<proteinExistence type="predicted"/>
<feature type="region of interest" description="Disordered" evidence="1">
    <location>
        <begin position="102"/>
        <end position="142"/>
    </location>
</feature>
<keyword evidence="2" id="KW-0472">Membrane</keyword>
<feature type="transmembrane region" description="Helical" evidence="2">
    <location>
        <begin position="537"/>
        <end position="556"/>
    </location>
</feature>
<sequence>MSPDLDLRRPRGPRRLLRAVALAGALTASAVAVPAVAAADSGTTVVGEFVQAYAEGEPGAAHGHGHDAMLSWVDTVDGAVRVPTGQMTDVPAGATVEVTVGGTVEDDHSEDGGDPARDVLESEVLSPPSTTGSTPVPAPRGGLTNEVTVVLVAPAGTAPDGTQLADVVRTVDGTVADFWAKQTGGAIQIGVVASSPWVSTTAGCADPNALWTEVAAEIGFVPGPRKHLLLRLSGQTATQPGCSYALAQVGAEPASGGYLYVREDLPAVIAHELGHNFGLGHSSAAQCDASVEGGSCRTSGYRDLYDVMGASWAQLGALNAGQAAALGVLPEAAVRTVSVGGAATSVTLGPLAGDGAVRAVRLVDAEGVEYWLELRAATGQDAWLGTRDNVYRLDSGVLLRRAGQFPDTTLLLDGTPSPASRWDDDLQSALPVGAAVPLSGGDITVTVQQVDGAGAVLQLVPAARGTQAAAAPRSVASARGGAGRGTTIAADTAAESATALTPEQVSWVPPVPPFAARGTVAPDQVELDPVADSSGPIAAVLVVPGAVLSFAGVWLVRARQLRRRRP</sequence>
<dbReference type="InterPro" id="IPR024079">
    <property type="entry name" value="MetalloPept_cat_dom_sf"/>
</dbReference>
<keyword evidence="3" id="KW-0732">Signal</keyword>
<evidence type="ECO:0008006" key="6">
    <source>
        <dbReference type="Google" id="ProtNLM"/>
    </source>
</evidence>
<dbReference type="Gene3D" id="3.40.390.10">
    <property type="entry name" value="Collagenase (Catalytic Domain)"/>
    <property type="match status" value="1"/>
</dbReference>
<feature type="compositionally biased region" description="Basic and acidic residues" evidence="1">
    <location>
        <begin position="110"/>
        <end position="120"/>
    </location>
</feature>
<evidence type="ECO:0000313" key="5">
    <source>
        <dbReference type="Proteomes" id="UP000479241"/>
    </source>
</evidence>
<protein>
    <recommendedName>
        <fullName evidence="6">Reprolysin-like metallo-peptidase family M12B</fullName>
    </recommendedName>
</protein>
<dbReference type="Proteomes" id="UP000479241">
    <property type="component" value="Unassembled WGS sequence"/>
</dbReference>
<evidence type="ECO:0000256" key="3">
    <source>
        <dbReference type="SAM" id="SignalP"/>
    </source>
</evidence>
<organism evidence="4 5">
    <name type="scientific">Blastococcus saxobsidens</name>
    <dbReference type="NCBI Taxonomy" id="138336"/>
    <lineage>
        <taxon>Bacteria</taxon>
        <taxon>Bacillati</taxon>
        <taxon>Actinomycetota</taxon>
        <taxon>Actinomycetes</taxon>
        <taxon>Geodermatophilales</taxon>
        <taxon>Geodermatophilaceae</taxon>
        <taxon>Blastococcus</taxon>
    </lineage>
</organism>
<accession>A0A6L9W5D1</accession>
<evidence type="ECO:0000256" key="2">
    <source>
        <dbReference type="SAM" id="Phobius"/>
    </source>
</evidence>